<keyword evidence="9" id="KW-1185">Reference proteome</keyword>
<dbReference type="CDD" id="cd17480">
    <property type="entry name" value="MFS_SLC40A1_like"/>
    <property type="match status" value="1"/>
</dbReference>
<protein>
    <recommendedName>
        <fullName evidence="7">Solute carrier family 40 member</fullName>
    </recommendedName>
</protein>
<reference evidence="8 9" key="1">
    <citation type="submission" date="2017-09" db="EMBL/GenBank/DDBJ databases">
        <title>WGS assembly of Aquilegia coerulea Goldsmith.</title>
        <authorList>
            <person name="Hodges S."/>
            <person name="Kramer E."/>
            <person name="Nordborg M."/>
            <person name="Tomkins J."/>
            <person name="Borevitz J."/>
            <person name="Derieg N."/>
            <person name="Yan J."/>
            <person name="Mihaltcheva S."/>
            <person name="Hayes R.D."/>
            <person name="Rokhsar D."/>
        </authorList>
    </citation>
    <scope>NUCLEOTIDE SEQUENCE [LARGE SCALE GENOMIC DNA]</scope>
    <source>
        <strain evidence="9">cv. Goldsmith</strain>
    </source>
</reference>
<dbReference type="OrthoDB" id="648861at2759"/>
<evidence type="ECO:0000256" key="6">
    <source>
        <dbReference type="ARBA" id="ARBA00023136"/>
    </source>
</evidence>
<keyword evidence="7" id="KW-0406">Ion transport</keyword>
<dbReference type="STRING" id="218851.A0A2G5EQU0"/>
<feature type="transmembrane region" description="Helical" evidence="7">
    <location>
        <begin position="360"/>
        <end position="380"/>
    </location>
</feature>
<feature type="transmembrane region" description="Helical" evidence="7">
    <location>
        <begin position="93"/>
        <end position="114"/>
    </location>
</feature>
<feature type="transmembrane region" description="Helical" evidence="7">
    <location>
        <begin position="325"/>
        <end position="348"/>
    </location>
</feature>
<evidence type="ECO:0000313" key="8">
    <source>
        <dbReference type="EMBL" id="PIA58108.1"/>
    </source>
</evidence>
<feature type="transmembrane region" description="Helical" evidence="7">
    <location>
        <begin position="206"/>
        <end position="228"/>
    </location>
</feature>
<comment type="similarity">
    <text evidence="2 7">Belongs to the ferroportin (FP) (TC 2.A.100) family. SLC40A subfamily.</text>
</comment>
<dbReference type="Proteomes" id="UP000230069">
    <property type="component" value="Unassembled WGS sequence"/>
</dbReference>
<proteinExistence type="inferred from homology"/>
<gene>
    <name evidence="8" type="ORF">AQUCO_00500207v1</name>
</gene>
<keyword evidence="4 7" id="KW-0812">Transmembrane</keyword>
<dbReference type="InterPro" id="IPR009716">
    <property type="entry name" value="Ferroportin-1"/>
</dbReference>
<feature type="transmembrane region" description="Helical" evidence="7">
    <location>
        <begin position="20"/>
        <end position="38"/>
    </location>
</feature>
<feature type="transmembrane region" description="Helical" evidence="7">
    <location>
        <begin position="126"/>
        <end position="151"/>
    </location>
</feature>
<dbReference type="FunCoup" id="A0A2G5EQU0">
    <property type="interactions" value="150"/>
</dbReference>
<dbReference type="GO" id="GO:0016020">
    <property type="term" value="C:membrane"/>
    <property type="evidence" value="ECO:0007669"/>
    <property type="project" value="UniProtKB-SubCell"/>
</dbReference>
<evidence type="ECO:0000256" key="3">
    <source>
        <dbReference type="ARBA" id="ARBA00022448"/>
    </source>
</evidence>
<feature type="transmembrane region" description="Helical" evidence="7">
    <location>
        <begin position="58"/>
        <end position="81"/>
    </location>
</feature>
<accession>A0A2G5EQU0</accession>
<feature type="transmembrane region" description="Helical" evidence="7">
    <location>
        <begin position="386"/>
        <end position="405"/>
    </location>
</feature>
<name>A0A2G5EQU0_AQUCA</name>
<keyword evidence="3 7" id="KW-0813">Transport</keyword>
<dbReference type="GO" id="GO:0005381">
    <property type="term" value="F:iron ion transmembrane transporter activity"/>
    <property type="evidence" value="ECO:0007669"/>
    <property type="project" value="UniProtKB-UniRule"/>
</dbReference>
<organism evidence="8 9">
    <name type="scientific">Aquilegia coerulea</name>
    <name type="common">Rocky mountain columbine</name>
    <dbReference type="NCBI Taxonomy" id="218851"/>
    <lineage>
        <taxon>Eukaryota</taxon>
        <taxon>Viridiplantae</taxon>
        <taxon>Streptophyta</taxon>
        <taxon>Embryophyta</taxon>
        <taxon>Tracheophyta</taxon>
        <taxon>Spermatophyta</taxon>
        <taxon>Magnoliopsida</taxon>
        <taxon>Ranunculales</taxon>
        <taxon>Ranunculaceae</taxon>
        <taxon>Thalictroideae</taxon>
        <taxon>Aquilegia</taxon>
    </lineage>
</organism>
<feature type="transmembrane region" description="Helical" evidence="7">
    <location>
        <begin position="453"/>
        <end position="473"/>
    </location>
</feature>
<sequence length="499" mass="55906">MRQPLLCNSQKQDSKTNDPVSSLLIYLYVGHFLSRWGARMWEFSVGLYMINIWPDSLLVTAIYGAAEAASTMLFGPIIGRLVDRLSYIQVLRLWLFIQNISFIVAGGTVTALLLYPGLRISHFPLFISLIIITNISGAIGVLATLAGTILVEREWVVVISNGQPPEALTQMNSVIRRIDLVCKLFAPVVSGFIISFISLTDSAVTFTLWNIVSVSVIYWLLSSVYNGIPALIENSQKRNARFPPNDSIESPPSLQETESLLPHKGSDSAVRHHLIERVSKIPYVQAWTVYLQQDVVLPGIALALLFFTVLSFGTLMTATLQWEGIPAYVIGIMRGISATIGIAATLLYPILHSRISTLRTGLWSIWMQWTFLLVCVASVWVRNSYLSAWLLMGGVAASRLGLWMFDLSVMQQMQDHVRESDRCVVGGVQHSIQSMMDLLTCIMGIFISNPKDFWKLSVLSFSSVTLAAVLYCFHIYRVRKHLFHFEKLLSVIPWSIRQS</sequence>
<evidence type="ECO:0000256" key="4">
    <source>
        <dbReference type="ARBA" id="ARBA00022692"/>
    </source>
</evidence>
<dbReference type="InParanoid" id="A0A2G5EQU0"/>
<evidence type="ECO:0000256" key="5">
    <source>
        <dbReference type="ARBA" id="ARBA00022989"/>
    </source>
</evidence>
<dbReference type="SUPFAM" id="SSF103473">
    <property type="entry name" value="MFS general substrate transporter"/>
    <property type="match status" value="1"/>
</dbReference>
<dbReference type="Pfam" id="PF06963">
    <property type="entry name" value="FPN1"/>
    <property type="match status" value="1"/>
</dbReference>
<dbReference type="AlphaFoldDB" id="A0A2G5EQU0"/>
<keyword evidence="5 7" id="KW-1133">Transmembrane helix</keyword>
<comment type="function">
    <text evidence="7">May be involved in iron transport and iron homeostasis.</text>
</comment>
<evidence type="ECO:0000256" key="1">
    <source>
        <dbReference type="ARBA" id="ARBA00004141"/>
    </source>
</evidence>
<dbReference type="InterPro" id="IPR036259">
    <property type="entry name" value="MFS_trans_sf"/>
</dbReference>
<evidence type="ECO:0000313" key="9">
    <source>
        <dbReference type="Proteomes" id="UP000230069"/>
    </source>
</evidence>
<feature type="transmembrane region" description="Helical" evidence="7">
    <location>
        <begin position="180"/>
        <end position="200"/>
    </location>
</feature>
<dbReference type="EMBL" id="KZ305022">
    <property type="protein sequence ID" value="PIA58108.1"/>
    <property type="molecule type" value="Genomic_DNA"/>
</dbReference>
<feature type="transmembrane region" description="Helical" evidence="7">
    <location>
        <begin position="426"/>
        <end position="447"/>
    </location>
</feature>
<evidence type="ECO:0000256" key="7">
    <source>
        <dbReference type="RuleBase" id="RU365065"/>
    </source>
</evidence>
<feature type="transmembrane region" description="Helical" evidence="7">
    <location>
        <begin position="295"/>
        <end position="319"/>
    </location>
</feature>
<dbReference type="PANTHER" id="PTHR11660">
    <property type="entry name" value="SOLUTE CARRIER FAMILY 40 MEMBER"/>
    <property type="match status" value="1"/>
</dbReference>
<dbReference type="PANTHER" id="PTHR11660:SF57">
    <property type="entry name" value="SOLUTE CARRIER FAMILY 40 MEMBER"/>
    <property type="match status" value="1"/>
</dbReference>
<dbReference type="Gene3D" id="1.20.1250.20">
    <property type="entry name" value="MFS general substrate transporter like domains"/>
    <property type="match status" value="1"/>
</dbReference>
<keyword evidence="6 7" id="KW-0472">Membrane</keyword>
<evidence type="ECO:0000256" key="2">
    <source>
        <dbReference type="ARBA" id="ARBA00006279"/>
    </source>
</evidence>
<comment type="subcellular location">
    <subcellularLocation>
        <location evidence="1 7">Membrane</location>
        <topology evidence="1 7">Multi-pass membrane protein</topology>
    </subcellularLocation>
</comment>